<dbReference type="RefSeq" id="WP_179821644.1">
    <property type="nucleotide sequence ID" value="NZ_JACCFS010000001.1"/>
</dbReference>
<name>A0A7Z0EJX6_9ACTN</name>
<evidence type="ECO:0000313" key="2">
    <source>
        <dbReference type="EMBL" id="NYJ33458.1"/>
    </source>
</evidence>
<comment type="caution">
    <text evidence="2">The sequence shown here is derived from an EMBL/GenBank/DDBJ whole genome shotgun (WGS) entry which is preliminary data.</text>
</comment>
<gene>
    <name evidence="2" type="ORF">HNR10_001339</name>
</gene>
<organism evidence="2 3">
    <name type="scientific">Nocardiopsis aegyptia</name>
    <dbReference type="NCBI Taxonomy" id="220378"/>
    <lineage>
        <taxon>Bacteria</taxon>
        <taxon>Bacillati</taxon>
        <taxon>Actinomycetota</taxon>
        <taxon>Actinomycetes</taxon>
        <taxon>Streptosporangiales</taxon>
        <taxon>Nocardiopsidaceae</taxon>
        <taxon>Nocardiopsis</taxon>
    </lineage>
</organism>
<accession>A0A7Z0EJX6</accession>
<evidence type="ECO:0000313" key="3">
    <source>
        <dbReference type="Proteomes" id="UP000572051"/>
    </source>
</evidence>
<dbReference type="Proteomes" id="UP000572051">
    <property type="component" value="Unassembled WGS sequence"/>
</dbReference>
<keyword evidence="3" id="KW-1185">Reference proteome</keyword>
<dbReference type="AlphaFoldDB" id="A0A7Z0EJX6"/>
<sequence length="110" mass="11799">MTLEELARQTAPRTSRDPGLRRGPLPRRARLDMYFIDHGQVTDTQGEPLAGEELAALADRFSEHAGAAAGKLPGLPVTVEFISDQVRAVGRTLTKEEGAALAVHVASLAR</sequence>
<dbReference type="EMBL" id="JACCFS010000001">
    <property type="protein sequence ID" value="NYJ33458.1"/>
    <property type="molecule type" value="Genomic_DNA"/>
</dbReference>
<protein>
    <submittedName>
        <fullName evidence="2">Uncharacterized protein</fullName>
    </submittedName>
</protein>
<feature type="region of interest" description="Disordered" evidence="1">
    <location>
        <begin position="1"/>
        <end position="25"/>
    </location>
</feature>
<evidence type="ECO:0000256" key="1">
    <source>
        <dbReference type="SAM" id="MobiDB-lite"/>
    </source>
</evidence>
<reference evidence="2 3" key="1">
    <citation type="submission" date="2020-07" db="EMBL/GenBank/DDBJ databases">
        <title>Sequencing the genomes of 1000 actinobacteria strains.</title>
        <authorList>
            <person name="Klenk H.-P."/>
        </authorList>
    </citation>
    <scope>NUCLEOTIDE SEQUENCE [LARGE SCALE GENOMIC DNA]</scope>
    <source>
        <strain evidence="2 3">DSM 44442</strain>
    </source>
</reference>
<proteinExistence type="predicted"/>